<accession>A0ABU2KUH3</accession>
<comment type="caution">
    <text evidence="1">The sequence shown here is derived from an EMBL/GenBank/DDBJ whole genome shotgun (WGS) entry which is preliminary data.</text>
</comment>
<evidence type="ECO:0000313" key="2">
    <source>
        <dbReference type="Proteomes" id="UP001183226"/>
    </source>
</evidence>
<sequence length="120" mass="13213">MSHDQPPAEVDAYIHQVARHLRELGLHGDVRVDSPEEAADLGRQWGQVVIPSRHGMSGNVWLVWSDGPGGPDHQCGPGWCVWTFTWCVAALRPAGLRHPDPRAVAEAAYPHIVPRVPPRP</sequence>
<dbReference type="RefSeq" id="WP_311545431.1">
    <property type="nucleotide sequence ID" value="NZ_JAVREK010000011.1"/>
</dbReference>
<protein>
    <submittedName>
        <fullName evidence="1">Uncharacterized protein</fullName>
    </submittedName>
</protein>
<proteinExistence type="predicted"/>
<dbReference type="EMBL" id="JAVREK010000011">
    <property type="protein sequence ID" value="MDT0302946.1"/>
    <property type="molecule type" value="Genomic_DNA"/>
</dbReference>
<dbReference type="Proteomes" id="UP001183226">
    <property type="component" value="Unassembled WGS sequence"/>
</dbReference>
<keyword evidence="2" id="KW-1185">Reference proteome</keyword>
<name>A0ABU2KUH3_9ACTN</name>
<reference evidence="2" key="1">
    <citation type="submission" date="2023-07" db="EMBL/GenBank/DDBJ databases">
        <title>30 novel species of actinomycetes from the DSMZ collection.</title>
        <authorList>
            <person name="Nouioui I."/>
        </authorList>
    </citation>
    <scope>NUCLEOTIDE SEQUENCE [LARGE SCALE GENOMIC DNA]</scope>
    <source>
        <strain evidence="2">DSM 45055</strain>
    </source>
</reference>
<organism evidence="1 2">
    <name type="scientific">Streptomonospora wellingtoniae</name>
    <dbReference type="NCBI Taxonomy" id="3075544"/>
    <lineage>
        <taxon>Bacteria</taxon>
        <taxon>Bacillati</taxon>
        <taxon>Actinomycetota</taxon>
        <taxon>Actinomycetes</taxon>
        <taxon>Streptosporangiales</taxon>
        <taxon>Nocardiopsidaceae</taxon>
        <taxon>Streptomonospora</taxon>
    </lineage>
</organism>
<evidence type="ECO:0000313" key="1">
    <source>
        <dbReference type="EMBL" id="MDT0302946.1"/>
    </source>
</evidence>
<gene>
    <name evidence="1" type="ORF">RM446_12555</name>
</gene>